<keyword evidence="7 9" id="KW-0342">GTP-binding</keyword>
<evidence type="ECO:0000256" key="6">
    <source>
        <dbReference type="ARBA" id="ARBA00022833"/>
    </source>
</evidence>
<comment type="cofactor">
    <cofactor evidence="9">
        <name>Zn(2+)</name>
        <dbReference type="ChEBI" id="CHEBI:29105"/>
    </cofactor>
    <text evidence="9">Binds 1 zinc ion per subunit.</text>
</comment>
<feature type="binding site" evidence="9">
    <location>
        <position position="61"/>
    </location>
    <ligand>
        <name>Zn(2+)</name>
        <dbReference type="ChEBI" id="CHEBI:29105"/>
        <note>catalytic</note>
    </ligand>
</feature>
<dbReference type="InterPro" id="IPR000926">
    <property type="entry name" value="RibA"/>
</dbReference>
<evidence type="ECO:0000256" key="7">
    <source>
        <dbReference type="ARBA" id="ARBA00023134"/>
    </source>
</evidence>
<gene>
    <name evidence="9" type="primary">ribA</name>
    <name evidence="11" type="ORF">EV678_2411</name>
</gene>
<evidence type="ECO:0000256" key="2">
    <source>
        <dbReference type="ARBA" id="ARBA00022619"/>
    </source>
</evidence>
<evidence type="ECO:0000256" key="3">
    <source>
        <dbReference type="ARBA" id="ARBA00022723"/>
    </source>
</evidence>
<feature type="binding site" evidence="9">
    <location>
        <position position="77"/>
    </location>
    <ligand>
        <name>GTP</name>
        <dbReference type="ChEBI" id="CHEBI:37565"/>
    </ligand>
</feature>
<dbReference type="Proteomes" id="UP000292136">
    <property type="component" value="Unassembled WGS sequence"/>
</dbReference>
<comment type="function">
    <text evidence="9">Catalyzes the conversion of GTP to 2,5-diamino-6-ribosylamino-4(3H)-pyrimidinone 5'-phosphate (DARP), formate and pyrophosphate.</text>
</comment>
<keyword evidence="4 9" id="KW-0547">Nucleotide-binding</keyword>
<keyword evidence="12" id="KW-1185">Reference proteome</keyword>
<evidence type="ECO:0000256" key="5">
    <source>
        <dbReference type="ARBA" id="ARBA00022801"/>
    </source>
</evidence>
<keyword evidence="2 9" id="KW-0686">Riboflavin biosynthesis</keyword>
<feature type="binding site" evidence="9">
    <location>
        <begin position="56"/>
        <end position="60"/>
    </location>
    <ligand>
        <name>GTP</name>
        <dbReference type="ChEBI" id="CHEBI:37565"/>
    </ligand>
</feature>
<feature type="binding site" evidence="9">
    <location>
        <position position="161"/>
    </location>
    <ligand>
        <name>GTP</name>
        <dbReference type="ChEBI" id="CHEBI:37565"/>
    </ligand>
</feature>
<keyword evidence="3 9" id="KW-0479">Metal-binding</keyword>
<dbReference type="InterPro" id="IPR032677">
    <property type="entry name" value="GTP_cyclohydro_II"/>
</dbReference>
<evidence type="ECO:0000313" key="12">
    <source>
        <dbReference type="Proteomes" id="UP000292136"/>
    </source>
</evidence>
<dbReference type="PANTHER" id="PTHR21327:SF18">
    <property type="entry name" value="3,4-DIHYDROXY-2-BUTANONE 4-PHOSPHATE SYNTHASE"/>
    <property type="match status" value="1"/>
</dbReference>
<evidence type="ECO:0000259" key="10">
    <source>
        <dbReference type="Pfam" id="PF00925"/>
    </source>
</evidence>
<sequence length="207" mass="22014">MTSTPSLPAVALVASCELPTPWAVFRLHGFQETASGKEHLALTLGQVGDGVPALTRLHSECLTGDGLFSLRCDCGPQLEAALAAIAKEGRGVLLYLRQEGRGIGLLDKLRAYALQDQGLDTVDANRALGLPDDARDYGVAAAMLNTLGVPAVRLMTNNPAKVSALTARGVNVTERVPHVAGRGPRNQDYLETKAARMGHLLPWLEQD</sequence>
<feature type="binding site" evidence="9">
    <location>
        <position position="156"/>
    </location>
    <ligand>
        <name>GTP</name>
        <dbReference type="ChEBI" id="CHEBI:37565"/>
    </ligand>
</feature>
<protein>
    <recommendedName>
        <fullName evidence="9">GTP cyclohydrolase-2</fullName>
        <ecNumber evidence="9">3.5.4.25</ecNumber>
    </recommendedName>
    <alternativeName>
        <fullName evidence="9">GTP cyclohydrolase II</fullName>
    </alternativeName>
</protein>
<dbReference type="NCBIfam" id="TIGR00505">
    <property type="entry name" value="ribA"/>
    <property type="match status" value="1"/>
</dbReference>
<feature type="binding site" evidence="9">
    <location>
        <position position="74"/>
    </location>
    <ligand>
        <name>Zn(2+)</name>
        <dbReference type="ChEBI" id="CHEBI:29105"/>
        <note>catalytic</note>
    </ligand>
</feature>
<dbReference type="NCBIfam" id="NF001591">
    <property type="entry name" value="PRK00393.1"/>
    <property type="match status" value="1"/>
</dbReference>
<evidence type="ECO:0000256" key="9">
    <source>
        <dbReference type="HAMAP-Rule" id="MF_00179"/>
    </source>
</evidence>
<comment type="catalytic activity">
    <reaction evidence="8 9">
        <text>GTP + 4 H2O = 2,5-diamino-6-hydroxy-4-(5-phosphoribosylamino)-pyrimidine + formate + 2 phosphate + 3 H(+)</text>
        <dbReference type="Rhea" id="RHEA:23704"/>
        <dbReference type="ChEBI" id="CHEBI:15377"/>
        <dbReference type="ChEBI" id="CHEBI:15378"/>
        <dbReference type="ChEBI" id="CHEBI:15740"/>
        <dbReference type="ChEBI" id="CHEBI:37565"/>
        <dbReference type="ChEBI" id="CHEBI:43474"/>
        <dbReference type="ChEBI" id="CHEBI:58614"/>
        <dbReference type="EC" id="3.5.4.25"/>
    </reaction>
</comment>
<feature type="binding site" evidence="9">
    <location>
        <begin position="99"/>
        <end position="101"/>
    </location>
    <ligand>
        <name>GTP</name>
        <dbReference type="ChEBI" id="CHEBI:37565"/>
    </ligand>
</feature>
<evidence type="ECO:0000313" key="11">
    <source>
        <dbReference type="EMBL" id="RZT76534.1"/>
    </source>
</evidence>
<feature type="domain" description="GTP cyclohydrolase II" evidence="10">
    <location>
        <begin position="14"/>
        <end position="177"/>
    </location>
</feature>
<dbReference type="EC" id="3.5.4.25" evidence="9"/>
<dbReference type="EMBL" id="SHKM01000002">
    <property type="protein sequence ID" value="RZT76534.1"/>
    <property type="molecule type" value="Genomic_DNA"/>
</dbReference>
<reference evidence="11 12" key="1">
    <citation type="submission" date="2019-02" db="EMBL/GenBank/DDBJ databases">
        <title>Genomic Encyclopedia of Type Strains, Phase IV (KMG-IV): sequencing the most valuable type-strain genomes for metagenomic binning, comparative biology and taxonomic classification.</title>
        <authorList>
            <person name="Goeker M."/>
        </authorList>
    </citation>
    <scope>NUCLEOTIDE SEQUENCE [LARGE SCALE GENOMIC DNA]</scope>
    <source>
        <strain evidence="11 12">DSM 21223</strain>
    </source>
</reference>
<accession>A0ABY0IPE6</accession>
<keyword evidence="6 9" id="KW-0862">Zinc</keyword>
<evidence type="ECO:0000256" key="4">
    <source>
        <dbReference type="ARBA" id="ARBA00022741"/>
    </source>
</evidence>
<dbReference type="InterPro" id="IPR036144">
    <property type="entry name" value="RibA-like_sf"/>
</dbReference>
<organism evidence="11 12">
    <name type="scientific">Azospira oryzae</name>
    <dbReference type="NCBI Taxonomy" id="146939"/>
    <lineage>
        <taxon>Bacteria</taxon>
        <taxon>Pseudomonadati</taxon>
        <taxon>Pseudomonadota</taxon>
        <taxon>Betaproteobacteria</taxon>
        <taxon>Rhodocyclales</taxon>
        <taxon>Rhodocyclaceae</taxon>
        <taxon>Azospira</taxon>
    </lineage>
</organism>
<proteinExistence type="inferred from homology"/>
<dbReference type="Gene3D" id="3.40.50.10990">
    <property type="entry name" value="GTP cyclohydrolase II"/>
    <property type="match status" value="1"/>
</dbReference>
<feature type="binding site" evidence="9">
    <location>
        <position position="72"/>
    </location>
    <ligand>
        <name>Zn(2+)</name>
        <dbReference type="ChEBI" id="CHEBI:29105"/>
        <note>catalytic</note>
    </ligand>
</feature>
<dbReference type="CDD" id="cd00641">
    <property type="entry name" value="GTP_cyclohydro2"/>
    <property type="match status" value="1"/>
</dbReference>
<feature type="active site" description="Proton acceptor" evidence="9">
    <location>
        <position position="133"/>
    </location>
</feature>
<feature type="active site" description="Nucleophile" evidence="9">
    <location>
        <position position="135"/>
    </location>
</feature>
<comment type="pathway">
    <text evidence="1 9">Cofactor biosynthesis; riboflavin biosynthesis; 5-amino-6-(D-ribitylamino)uracil from GTP: step 1/4.</text>
</comment>
<dbReference type="Pfam" id="PF00925">
    <property type="entry name" value="GTP_cyclohydro2"/>
    <property type="match status" value="1"/>
</dbReference>
<comment type="similarity">
    <text evidence="9">Belongs to the GTP cyclohydrolase II family.</text>
</comment>
<dbReference type="HAMAP" id="MF_00179">
    <property type="entry name" value="RibA"/>
    <property type="match status" value="1"/>
</dbReference>
<name>A0ABY0IPE6_9RHOO</name>
<evidence type="ECO:0000256" key="1">
    <source>
        <dbReference type="ARBA" id="ARBA00004853"/>
    </source>
</evidence>
<dbReference type="PANTHER" id="PTHR21327">
    <property type="entry name" value="GTP CYCLOHYDROLASE II-RELATED"/>
    <property type="match status" value="1"/>
</dbReference>
<dbReference type="RefSeq" id="WP_014235827.1">
    <property type="nucleotide sequence ID" value="NZ_SHKM01000002.1"/>
</dbReference>
<keyword evidence="5 9" id="KW-0378">Hydrolase</keyword>
<dbReference type="SUPFAM" id="SSF142695">
    <property type="entry name" value="RibA-like"/>
    <property type="match status" value="1"/>
</dbReference>
<evidence type="ECO:0000256" key="8">
    <source>
        <dbReference type="ARBA" id="ARBA00049295"/>
    </source>
</evidence>
<feature type="binding site" evidence="9">
    <location>
        <position position="121"/>
    </location>
    <ligand>
        <name>GTP</name>
        <dbReference type="ChEBI" id="CHEBI:37565"/>
    </ligand>
</feature>
<comment type="caution">
    <text evidence="11">The sequence shown here is derived from an EMBL/GenBank/DDBJ whole genome shotgun (WGS) entry which is preliminary data.</text>
</comment>